<accession>A0A3M7SCS4</accession>
<organism evidence="1 2">
    <name type="scientific">Brachionus plicatilis</name>
    <name type="common">Marine rotifer</name>
    <name type="synonym">Brachionus muelleri</name>
    <dbReference type="NCBI Taxonomy" id="10195"/>
    <lineage>
        <taxon>Eukaryota</taxon>
        <taxon>Metazoa</taxon>
        <taxon>Spiralia</taxon>
        <taxon>Gnathifera</taxon>
        <taxon>Rotifera</taxon>
        <taxon>Eurotatoria</taxon>
        <taxon>Monogononta</taxon>
        <taxon>Pseudotrocha</taxon>
        <taxon>Ploima</taxon>
        <taxon>Brachionidae</taxon>
        <taxon>Brachionus</taxon>
    </lineage>
</organism>
<dbReference type="InterPro" id="IPR050951">
    <property type="entry name" value="Retrovirus_Pol_polyprotein"/>
</dbReference>
<evidence type="ECO:0000313" key="1">
    <source>
        <dbReference type="EMBL" id="RNA33582.1"/>
    </source>
</evidence>
<protein>
    <recommendedName>
        <fullName evidence="3">Integrase zinc-binding domain-containing protein</fullName>
    </recommendedName>
</protein>
<evidence type="ECO:0000313" key="2">
    <source>
        <dbReference type="Proteomes" id="UP000276133"/>
    </source>
</evidence>
<reference evidence="1 2" key="1">
    <citation type="journal article" date="2018" name="Sci. Rep.">
        <title>Genomic signatures of local adaptation to the degree of environmental predictability in rotifers.</title>
        <authorList>
            <person name="Franch-Gras L."/>
            <person name="Hahn C."/>
            <person name="Garcia-Roger E.M."/>
            <person name="Carmona M.J."/>
            <person name="Serra M."/>
            <person name="Gomez A."/>
        </authorList>
    </citation>
    <scope>NUCLEOTIDE SEQUENCE [LARGE SCALE GENOMIC DNA]</scope>
    <source>
        <strain evidence="1">HYR1</strain>
    </source>
</reference>
<evidence type="ECO:0008006" key="3">
    <source>
        <dbReference type="Google" id="ProtNLM"/>
    </source>
</evidence>
<dbReference type="PANTHER" id="PTHR37984">
    <property type="entry name" value="PROTEIN CBG26694"/>
    <property type="match status" value="1"/>
</dbReference>
<dbReference type="STRING" id="10195.A0A3M7SCS4"/>
<dbReference type="EMBL" id="REGN01001615">
    <property type="protein sequence ID" value="RNA33582.1"/>
    <property type="molecule type" value="Genomic_DNA"/>
</dbReference>
<dbReference type="OrthoDB" id="5964945at2759"/>
<sequence>MVTDMAVPKAISRDQLVRATKEDPFLIELVKSIQGRAHGKIRCFDKIKDELSVKGDGLVLRGSRIAVPFKFQKRVVQIAHGGHLGVVKTKQLLRNMFYFDSEKNEKGPFPLTQFYIKFSIILAIKTLNSSIYVYIKKWSIFLYTPVISSTSVQIVTSGLNDVFSAFGIPEMAM</sequence>
<name>A0A3M7SCS4_BRAPC</name>
<dbReference type="PANTHER" id="PTHR37984:SF5">
    <property type="entry name" value="PROTEIN NYNRIN-LIKE"/>
    <property type="match status" value="1"/>
</dbReference>
<keyword evidence="2" id="KW-1185">Reference proteome</keyword>
<dbReference type="Gene3D" id="1.10.340.70">
    <property type="match status" value="1"/>
</dbReference>
<dbReference type="Proteomes" id="UP000276133">
    <property type="component" value="Unassembled WGS sequence"/>
</dbReference>
<proteinExistence type="predicted"/>
<gene>
    <name evidence="1" type="ORF">BpHYR1_012165</name>
</gene>
<comment type="caution">
    <text evidence="1">The sequence shown here is derived from an EMBL/GenBank/DDBJ whole genome shotgun (WGS) entry which is preliminary data.</text>
</comment>
<dbReference type="AlphaFoldDB" id="A0A3M7SCS4"/>